<evidence type="ECO:0000256" key="2">
    <source>
        <dbReference type="ARBA" id="ARBA00022980"/>
    </source>
</evidence>
<dbReference type="PANTHER" id="PTHR13479:SF40">
    <property type="entry name" value="SMALL RIBOSOMAL SUBUNIT PROTEIN BS18M"/>
    <property type="match status" value="1"/>
</dbReference>
<dbReference type="OrthoDB" id="9812008at2"/>
<dbReference type="GO" id="GO:0003735">
    <property type="term" value="F:structural constituent of ribosome"/>
    <property type="evidence" value="ECO:0007669"/>
    <property type="project" value="InterPro"/>
</dbReference>
<dbReference type="AlphaFoldDB" id="A0A1I6M0L2"/>
<evidence type="ECO:0000256" key="6">
    <source>
        <dbReference type="SAM" id="MobiDB-lite"/>
    </source>
</evidence>
<dbReference type="EMBL" id="FOZL01000001">
    <property type="protein sequence ID" value="SFS09237.1"/>
    <property type="molecule type" value="Genomic_DNA"/>
</dbReference>
<evidence type="ECO:0000313" key="7">
    <source>
        <dbReference type="EMBL" id="SFS09237.1"/>
    </source>
</evidence>
<dbReference type="GO" id="GO:0006412">
    <property type="term" value="P:translation"/>
    <property type="evidence" value="ECO:0007669"/>
    <property type="project" value="UniProtKB-UniRule"/>
</dbReference>
<feature type="compositionally biased region" description="Low complexity" evidence="6">
    <location>
        <begin position="9"/>
        <end position="33"/>
    </location>
</feature>
<comment type="similarity">
    <text evidence="1 4 5">Belongs to the bacterial ribosomal protein bS18 family.</text>
</comment>
<proteinExistence type="inferred from homology"/>
<dbReference type="PANTHER" id="PTHR13479">
    <property type="entry name" value="30S RIBOSOMAL PROTEIN S18"/>
    <property type="match status" value="1"/>
</dbReference>
<name>A0A1I6M0L2_9BACT</name>
<comment type="subunit">
    <text evidence="4">Part of the 30S ribosomal subunit. Forms a tight heterodimer with protein bS6.</text>
</comment>
<dbReference type="STRING" id="474950.SAMN05421771_1613"/>
<dbReference type="Gene3D" id="4.10.640.10">
    <property type="entry name" value="Ribosomal protein S18"/>
    <property type="match status" value="1"/>
</dbReference>
<evidence type="ECO:0000256" key="1">
    <source>
        <dbReference type="ARBA" id="ARBA00005589"/>
    </source>
</evidence>
<evidence type="ECO:0000313" key="8">
    <source>
        <dbReference type="Proteomes" id="UP000199024"/>
    </source>
</evidence>
<dbReference type="HAMAP" id="MF_00270">
    <property type="entry name" value="Ribosomal_bS18"/>
    <property type="match status" value="1"/>
</dbReference>
<protein>
    <recommendedName>
        <fullName evidence="4">Small ribosomal subunit protein bS18</fullName>
    </recommendedName>
</protein>
<evidence type="ECO:0000256" key="4">
    <source>
        <dbReference type="HAMAP-Rule" id="MF_00270"/>
    </source>
</evidence>
<dbReference type="NCBIfam" id="TIGR00165">
    <property type="entry name" value="S18"/>
    <property type="match status" value="1"/>
</dbReference>
<dbReference type="GO" id="GO:0022627">
    <property type="term" value="C:cytosolic small ribosomal subunit"/>
    <property type="evidence" value="ECO:0007669"/>
    <property type="project" value="TreeGrafter"/>
</dbReference>
<dbReference type="RefSeq" id="WP_089838252.1">
    <property type="nucleotide sequence ID" value="NZ_FOZL01000001.1"/>
</dbReference>
<dbReference type="SUPFAM" id="SSF46911">
    <property type="entry name" value="Ribosomal protein S18"/>
    <property type="match status" value="1"/>
</dbReference>
<evidence type="ECO:0000256" key="3">
    <source>
        <dbReference type="ARBA" id="ARBA00023274"/>
    </source>
</evidence>
<feature type="compositionally biased region" description="Gly residues" evidence="6">
    <location>
        <begin position="34"/>
        <end position="56"/>
    </location>
</feature>
<accession>A0A1I6M0L2</accession>
<gene>
    <name evidence="4" type="primary">rpsR</name>
    <name evidence="7" type="ORF">SAMN05421771_1613</name>
</gene>
<evidence type="ECO:0000256" key="5">
    <source>
        <dbReference type="RuleBase" id="RU003910"/>
    </source>
</evidence>
<keyword evidence="3 4" id="KW-0687">Ribonucleoprotein</keyword>
<dbReference type="PRINTS" id="PR00974">
    <property type="entry name" value="RIBOSOMALS18"/>
</dbReference>
<comment type="function">
    <text evidence="4">Binds as a heterodimer with protein bS6 to the central domain of the 16S rRNA, where it helps stabilize the platform of the 30S subunit.</text>
</comment>
<dbReference type="GO" id="GO:0070181">
    <property type="term" value="F:small ribosomal subunit rRNA binding"/>
    <property type="evidence" value="ECO:0007669"/>
    <property type="project" value="TreeGrafter"/>
</dbReference>
<keyword evidence="4" id="KW-0699">rRNA-binding</keyword>
<sequence length="129" mass="13697">MADETNEVSAPASEPAAAATSTPRPAFASRGPRPAGGPGGPGGPGGRPAGPGGPGGRKFFRRKKVCKFTVEKIDKISYRDVRLLQGFVSERGKIIPRRLTGTSTHFQRKLTQAIKQARNIALLPFAARF</sequence>
<keyword evidence="4" id="KW-0694">RNA-binding</keyword>
<dbReference type="InterPro" id="IPR001648">
    <property type="entry name" value="Ribosomal_bS18"/>
</dbReference>
<dbReference type="InterPro" id="IPR036870">
    <property type="entry name" value="Ribosomal_bS18_sf"/>
</dbReference>
<organism evidence="7 8">
    <name type="scientific">Granulicella pectinivorans</name>
    <dbReference type="NCBI Taxonomy" id="474950"/>
    <lineage>
        <taxon>Bacteria</taxon>
        <taxon>Pseudomonadati</taxon>
        <taxon>Acidobacteriota</taxon>
        <taxon>Terriglobia</taxon>
        <taxon>Terriglobales</taxon>
        <taxon>Acidobacteriaceae</taxon>
        <taxon>Granulicella</taxon>
    </lineage>
</organism>
<feature type="region of interest" description="Disordered" evidence="6">
    <location>
        <begin position="1"/>
        <end position="58"/>
    </location>
</feature>
<dbReference type="Proteomes" id="UP000199024">
    <property type="component" value="Unassembled WGS sequence"/>
</dbReference>
<reference evidence="7 8" key="1">
    <citation type="submission" date="2016-10" db="EMBL/GenBank/DDBJ databases">
        <authorList>
            <person name="de Groot N.N."/>
        </authorList>
    </citation>
    <scope>NUCLEOTIDE SEQUENCE [LARGE SCALE GENOMIC DNA]</scope>
    <source>
        <strain evidence="7 8">DSM 21001</strain>
    </source>
</reference>
<keyword evidence="2 4" id="KW-0689">Ribosomal protein</keyword>
<keyword evidence="8" id="KW-1185">Reference proteome</keyword>
<dbReference type="Pfam" id="PF01084">
    <property type="entry name" value="Ribosomal_S18"/>
    <property type="match status" value="1"/>
</dbReference>